<dbReference type="EnsemblMetazoa" id="ASIC015353-RA">
    <property type="protein sequence ID" value="ASIC015353-PA"/>
    <property type="gene ID" value="ASIC015353"/>
</dbReference>
<organism evidence="1">
    <name type="scientific">Anopheles sinensis</name>
    <name type="common">Mosquito</name>
    <dbReference type="NCBI Taxonomy" id="74873"/>
    <lineage>
        <taxon>Eukaryota</taxon>
        <taxon>Metazoa</taxon>
        <taxon>Ecdysozoa</taxon>
        <taxon>Arthropoda</taxon>
        <taxon>Hexapoda</taxon>
        <taxon>Insecta</taxon>
        <taxon>Pterygota</taxon>
        <taxon>Neoptera</taxon>
        <taxon>Endopterygota</taxon>
        <taxon>Diptera</taxon>
        <taxon>Nematocera</taxon>
        <taxon>Culicoidea</taxon>
        <taxon>Culicidae</taxon>
        <taxon>Anophelinae</taxon>
        <taxon>Anopheles</taxon>
    </lineage>
</organism>
<name>A0A084WAS4_ANOSI</name>
<evidence type="ECO:0000313" key="1">
    <source>
        <dbReference type="EMBL" id="KFB47318.1"/>
    </source>
</evidence>
<protein>
    <submittedName>
        <fullName evidence="1 2">Uncharacterized protein</fullName>
    </submittedName>
</protein>
<gene>
    <name evidence="1" type="ORF">ZHAS_00015353</name>
</gene>
<reference evidence="1 3" key="1">
    <citation type="journal article" date="2014" name="BMC Genomics">
        <title>Genome sequence of Anopheles sinensis provides insight into genetics basis of mosquito competence for malaria parasites.</title>
        <authorList>
            <person name="Zhou D."/>
            <person name="Zhang D."/>
            <person name="Ding G."/>
            <person name="Shi L."/>
            <person name="Hou Q."/>
            <person name="Ye Y."/>
            <person name="Xu Y."/>
            <person name="Zhou H."/>
            <person name="Xiong C."/>
            <person name="Li S."/>
            <person name="Yu J."/>
            <person name="Hong S."/>
            <person name="Yu X."/>
            <person name="Zou P."/>
            <person name="Chen C."/>
            <person name="Chang X."/>
            <person name="Wang W."/>
            <person name="Lv Y."/>
            <person name="Sun Y."/>
            <person name="Ma L."/>
            <person name="Shen B."/>
            <person name="Zhu C."/>
        </authorList>
    </citation>
    <scope>NUCLEOTIDE SEQUENCE [LARGE SCALE GENOMIC DNA]</scope>
</reference>
<proteinExistence type="predicted"/>
<dbReference type="Proteomes" id="UP000030765">
    <property type="component" value="Unassembled WGS sequence"/>
</dbReference>
<dbReference type="STRING" id="74873.A0A084WAS4"/>
<keyword evidence="3" id="KW-1185">Reference proteome</keyword>
<sequence>MNSAEAALRSVEENDRKHSVQCEGNPYVIPFHMDDQSVIVKLNDLSADISDKDIAGVMSKFGKIASIRESE</sequence>
<reference evidence="2" key="2">
    <citation type="submission" date="2020-05" db="UniProtKB">
        <authorList>
            <consortium name="EnsemblMetazoa"/>
        </authorList>
    </citation>
    <scope>IDENTIFICATION</scope>
</reference>
<evidence type="ECO:0000313" key="2">
    <source>
        <dbReference type="EnsemblMetazoa" id="ASIC015353-PA"/>
    </source>
</evidence>
<dbReference type="AlphaFoldDB" id="A0A084WAS4"/>
<dbReference type="EMBL" id="KE525330">
    <property type="protein sequence ID" value="KFB47318.1"/>
    <property type="molecule type" value="Genomic_DNA"/>
</dbReference>
<evidence type="ECO:0000313" key="3">
    <source>
        <dbReference type="Proteomes" id="UP000030765"/>
    </source>
</evidence>
<dbReference type="OrthoDB" id="7727025at2759"/>
<dbReference type="VEuPathDB" id="VectorBase:ASIC015353"/>
<accession>A0A084WAS4</accession>
<dbReference type="EMBL" id="ATLV01022262">
    <property type="status" value="NOT_ANNOTATED_CDS"/>
    <property type="molecule type" value="Genomic_DNA"/>
</dbReference>